<feature type="region of interest" description="Disordered" evidence="1">
    <location>
        <begin position="26"/>
        <end position="50"/>
    </location>
</feature>
<dbReference type="Proteomes" id="UP000190037">
    <property type="component" value="Unassembled WGS sequence"/>
</dbReference>
<keyword evidence="4" id="KW-1185">Reference proteome</keyword>
<evidence type="ECO:0000313" key="3">
    <source>
        <dbReference type="EMBL" id="OPC84257.1"/>
    </source>
</evidence>
<feature type="compositionally biased region" description="Pro residues" evidence="1">
    <location>
        <begin position="37"/>
        <end position="46"/>
    </location>
</feature>
<evidence type="ECO:0000256" key="2">
    <source>
        <dbReference type="SAM" id="SignalP"/>
    </source>
</evidence>
<reference evidence="3 4" key="1">
    <citation type="submission" date="2017-03" db="EMBL/GenBank/DDBJ databases">
        <title>Draft genome sequence of Streptomyces scabrisporus NF3, endophyte isolated from Amphipterygium adstringens.</title>
        <authorList>
            <person name="Vazquez M."/>
            <person name="Ceapa C.D."/>
            <person name="Rodriguez Luna D."/>
            <person name="Sanchez Esquivel S."/>
        </authorList>
    </citation>
    <scope>NUCLEOTIDE SEQUENCE [LARGE SCALE GENOMIC DNA]</scope>
    <source>
        <strain evidence="3 4">NF3</strain>
    </source>
</reference>
<name>A0A1T3P586_9ACTN</name>
<evidence type="ECO:0000256" key="1">
    <source>
        <dbReference type="SAM" id="MobiDB-lite"/>
    </source>
</evidence>
<dbReference type="STRING" id="159449.B4N89_27975"/>
<sequence>MYRRTVAAGSAALLALVLASCSSDGGSKTSTSGLPAPGAPTEPPGTIPAAQASPVGLGQPFVLPGLEVTTTVQPVPVFTGARASTPEGQVNAEFIPAGSRPVMVRVAVANTGQAPFDLSKVFVRDMVGTTSGGKANYTDLGNVREEPFAGSVAPGSTGSGAVGYVVPGPVASAFRITVAMQPGFGGPFPDVVVTGSLPAS</sequence>
<dbReference type="EMBL" id="MWQN01000001">
    <property type="protein sequence ID" value="OPC84257.1"/>
    <property type="molecule type" value="Genomic_DNA"/>
</dbReference>
<comment type="caution">
    <text evidence="3">The sequence shown here is derived from an EMBL/GenBank/DDBJ whole genome shotgun (WGS) entry which is preliminary data.</text>
</comment>
<feature type="compositionally biased region" description="Low complexity" evidence="1">
    <location>
        <begin position="26"/>
        <end position="36"/>
    </location>
</feature>
<accession>A0A1T3P586</accession>
<feature type="chain" id="PRO_5039295402" description="DUF4352 domain-containing protein" evidence="2">
    <location>
        <begin position="26"/>
        <end position="200"/>
    </location>
</feature>
<feature type="signal peptide" evidence="2">
    <location>
        <begin position="1"/>
        <end position="25"/>
    </location>
</feature>
<dbReference type="RefSeq" id="WP_078978551.1">
    <property type="nucleotide sequence ID" value="NZ_MWQN01000001.1"/>
</dbReference>
<evidence type="ECO:0008006" key="5">
    <source>
        <dbReference type="Google" id="ProtNLM"/>
    </source>
</evidence>
<keyword evidence="2" id="KW-0732">Signal</keyword>
<gene>
    <name evidence="3" type="ORF">B4N89_27975</name>
</gene>
<proteinExistence type="predicted"/>
<dbReference type="AlphaFoldDB" id="A0A1T3P586"/>
<dbReference type="PROSITE" id="PS51257">
    <property type="entry name" value="PROKAR_LIPOPROTEIN"/>
    <property type="match status" value="1"/>
</dbReference>
<protein>
    <recommendedName>
        <fullName evidence="5">DUF4352 domain-containing protein</fullName>
    </recommendedName>
</protein>
<organism evidence="3 4">
    <name type="scientific">Embleya scabrispora</name>
    <dbReference type="NCBI Taxonomy" id="159449"/>
    <lineage>
        <taxon>Bacteria</taxon>
        <taxon>Bacillati</taxon>
        <taxon>Actinomycetota</taxon>
        <taxon>Actinomycetes</taxon>
        <taxon>Kitasatosporales</taxon>
        <taxon>Streptomycetaceae</taxon>
        <taxon>Embleya</taxon>
    </lineage>
</organism>
<evidence type="ECO:0000313" key="4">
    <source>
        <dbReference type="Proteomes" id="UP000190037"/>
    </source>
</evidence>